<proteinExistence type="predicted"/>
<evidence type="ECO:0000256" key="1">
    <source>
        <dbReference type="SAM" id="MobiDB-lite"/>
    </source>
</evidence>
<protein>
    <submittedName>
        <fullName evidence="2">Uncharacterized protein</fullName>
    </submittedName>
</protein>
<evidence type="ECO:0000313" key="2">
    <source>
        <dbReference type="EMBL" id="KAF7728637.1"/>
    </source>
</evidence>
<feature type="region of interest" description="Disordered" evidence="1">
    <location>
        <begin position="16"/>
        <end position="73"/>
    </location>
</feature>
<comment type="caution">
    <text evidence="2">The sequence shown here is derived from an EMBL/GenBank/DDBJ whole genome shotgun (WGS) entry which is preliminary data.</text>
</comment>
<dbReference type="AlphaFoldDB" id="A0A8H7EQU9"/>
<organism evidence="2 3">
    <name type="scientific">Apophysomyces ossiformis</name>
    <dbReference type="NCBI Taxonomy" id="679940"/>
    <lineage>
        <taxon>Eukaryota</taxon>
        <taxon>Fungi</taxon>
        <taxon>Fungi incertae sedis</taxon>
        <taxon>Mucoromycota</taxon>
        <taxon>Mucoromycotina</taxon>
        <taxon>Mucoromycetes</taxon>
        <taxon>Mucorales</taxon>
        <taxon>Mucorineae</taxon>
        <taxon>Mucoraceae</taxon>
        <taxon>Apophysomyces</taxon>
    </lineage>
</organism>
<keyword evidence="3" id="KW-1185">Reference proteome</keyword>
<evidence type="ECO:0000313" key="3">
    <source>
        <dbReference type="Proteomes" id="UP000605846"/>
    </source>
</evidence>
<dbReference type="Proteomes" id="UP000605846">
    <property type="component" value="Unassembled WGS sequence"/>
</dbReference>
<gene>
    <name evidence="2" type="ORF">EC973_005864</name>
</gene>
<dbReference type="OrthoDB" id="2162691at2759"/>
<accession>A0A8H7EQU9</accession>
<sequence length="161" mass="17462">MIAAQSDSALLATSYNNSRTSSVADSTKHPETMHKNTAPASPTPRIVLTSKAPRSRRSSVSSYPSSATINTPMERLLTPQRSHPLLHSFRMKAQTRRGSADTTVSSDCSFIAGSIADACGMDIASTKRNNDFHTLFRSIPLEDMLIEGNNSLLIPFLPNLV</sequence>
<name>A0A8H7EQU9_9FUNG</name>
<dbReference type="EMBL" id="JABAYA010000034">
    <property type="protein sequence ID" value="KAF7728637.1"/>
    <property type="molecule type" value="Genomic_DNA"/>
</dbReference>
<reference evidence="2" key="1">
    <citation type="submission" date="2020-01" db="EMBL/GenBank/DDBJ databases">
        <title>Genome Sequencing of Three Apophysomyces-Like Fungal Strains Confirms a Novel Fungal Genus in the Mucoromycota with divergent Burkholderia-like Endosymbiotic Bacteria.</title>
        <authorList>
            <person name="Stajich J.E."/>
            <person name="Macias A.M."/>
            <person name="Carter-House D."/>
            <person name="Lovett B."/>
            <person name="Kasson L.R."/>
            <person name="Berry K."/>
            <person name="Grigoriev I."/>
            <person name="Chang Y."/>
            <person name="Spatafora J."/>
            <person name="Kasson M.T."/>
        </authorList>
    </citation>
    <scope>NUCLEOTIDE SEQUENCE</scope>
    <source>
        <strain evidence="2">NRRL A-21654</strain>
    </source>
</reference>
<feature type="compositionally biased region" description="Polar residues" evidence="1">
    <location>
        <begin position="16"/>
        <end position="25"/>
    </location>
</feature>